<accession>A0A0D2LH62</accession>
<dbReference type="EMBL" id="KN817526">
    <property type="protein sequence ID" value="KJA26967.1"/>
    <property type="molecule type" value="Genomic_DNA"/>
</dbReference>
<evidence type="ECO:0000313" key="3">
    <source>
        <dbReference type="EMBL" id="KJA26967.1"/>
    </source>
</evidence>
<gene>
    <name evidence="3" type="ORF">HYPSUDRAFT_180604</name>
</gene>
<reference evidence="4" key="1">
    <citation type="submission" date="2014-04" db="EMBL/GenBank/DDBJ databases">
        <title>Evolutionary Origins and Diversification of the Mycorrhizal Mutualists.</title>
        <authorList>
            <consortium name="DOE Joint Genome Institute"/>
            <consortium name="Mycorrhizal Genomics Consortium"/>
            <person name="Kohler A."/>
            <person name="Kuo A."/>
            <person name="Nagy L.G."/>
            <person name="Floudas D."/>
            <person name="Copeland A."/>
            <person name="Barry K.W."/>
            <person name="Cichocki N."/>
            <person name="Veneault-Fourrey C."/>
            <person name="LaButti K."/>
            <person name="Lindquist E.A."/>
            <person name="Lipzen A."/>
            <person name="Lundell T."/>
            <person name="Morin E."/>
            <person name="Murat C."/>
            <person name="Riley R."/>
            <person name="Ohm R."/>
            <person name="Sun H."/>
            <person name="Tunlid A."/>
            <person name="Henrissat B."/>
            <person name="Grigoriev I.V."/>
            <person name="Hibbett D.S."/>
            <person name="Martin F."/>
        </authorList>
    </citation>
    <scope>NUCLEOTIDE SEQUENCE [LARGE SCALE GENOMIC DNA]</scope>
    <source>
        <strain evidence="4">FD-334 SS-4</strain>
    </source>
</reference>
<keyword evidence="4" id="KW-1185">Reference proteome</keyword>
<dbReference type="Gene3D" id="2.60.120.620">
    <property type="entry name" value="q2cbj1_9rhob like domain"/>
    <property type="match status" value="1"/>
</dbReference>
<dbReference type="AlphaFoldDB" id="A0A0D2LH62"/>
<feature type="domain" description="Prolyl 4-hydroxylase alpha subunit Fe(2+) 2OG dioxygenase" evidence="2">
    <location>
        <begin position="358"/>
        <end position="444"/>
    </location>
</feature>
<feature type="compositionally biased region" description="Low complexity" evidence="1">
    <location>
        <begin position="1"/>
        <end position="17"/>
    </location>
</feature>
<dbReference type="OMA" id="WFSETIM"/>
<dbReference type="PANTHER" id="PTHR33099">
    <property type="entry name" value="FE2OG DIOXYGENASE DOMAIN-CONTAINING PROTEIN"/>
    <property type="match status" value="1"/>
</dbReference>
<dbReference type="OrthoDB" id="124582at2759"/>
<name>A0A0D2LH62_HYPSF</name>
<dbReference type="InterPro" id="IPR044862">
    <property type="entry name" value="Pro_4_hyd_alph_FE2OG_OXY"/>
</dbReference>
<dbReference type="PANTHER" id="PTHR33099:SF7">
    <property type="entry name" value="MYND-TYPE DOMAIN-CONTAINING PROTEIN"/>
    <property type="match status" value="1"/>
</dbReference>
<feature type="compositionally biased region" description="Acidic residues" evidence="1">
    <location>
        <begin position="141"/>
        <end position="152"/>
    </location>
</feature>
<feature type="compositionally biased region" description="Basic and acidic residues" evidence="1">
    <location>
        <begin position="49"/>
        <end position="70"/>
    </location>
</feature>
<evidence type="ECO:0000259" key="2">
    <source>
        <dbReference type="Pfam" id="PF13640"/>
    </source>
</evidence>
<evidence type="ECO:0000313" key="4">
    <source>
        <dbReference type="Proteomes" id="UP000054270"/>
    </source>
</evidence>
<dbReference type="Pfam" id="PF13640">
    <property type="entry name" value="2OG-FeII_Oxy_3"/>
    <property type="match status" value="1"/>
</dbReference>
<dbReference type="Proteomes" id="UP000054270">
    <property type="component" value="Unassembled WGS sequence"/>
</dbReference>
<organism evidence="3 4">
    <name type="scientific">Hypholoma sublateritium (strain FD-334 SS-4)</name>
    <dbReference type="NCBI Taxonomy" id="945553"/>
    <lineage>
        <taxon>Eukaryota</taxon>
        <taxon>Fungi</taxon>
        <taxon>Dikarya</taxon>
        <taxon>Basidiomycota</taxon>
        <taxon>Agaricomycotina</taxon>
        <taxon>Agaricomycetes</taxon>
        <taxon>Agaricomycetidae</taxon>
        <taxon>Agaricales</taxon>
        <taxon>Agaricineae</taxon>
        <taxon>Strophariaceae</taxon>
        <taxon>Hypholoma</taxon>
    </lineage>
</organism>
<sequence>MDSSSDSSVNGEGSSTSLKLPETAAALPQPESQMSDQSADENLVCQLLERPDAEMLDLEVDRKPLDDKTPAADALDAPANNDIGPSETSTKDVRNESPSTVDAPPSDAAAHELENTTSGGRESTLHLSDSRASTSIVMETPADEPMEVDEDTAALALSTHPQPERDSANPPTDVSLPDNYPPVVYPAIDQTNARAEVEQAPVESPKPEDADDGDKSTDEGEDDCTSSEVSEGVDFQEELQDALDDSNFTFTGSFHHAGLLFSSPNPCLYISGLGIVGLPLSDRDAKGIISCATLAPFGHGERTVVDKDVRDTWEIEPSRVSFANAHWEQYVKDVACVEVCKSLGVSLGNTRPRMELYKLLLYEKGSHFLSHQDTQKADGMFATVIIVLPSAYTGGQVILRHSSTKKKIDFAKESLFSTALLAWYTDVKHEVKEITSGYRLALSYNLIHVAPPGVPQPSLPDMSDSLYLLRRVLKKWRDGFYEEESERNIAVYLLQHQYSPANLKEGIKALKGTDAHRVSFIRPIAEQLGFLVGLASLTHQVSGSADDDFGYYGRRSHYDYYDEDGDEDEREDTPGMAEVGSTTTTINDVVDLYGSVLIPMGKLQIDDDCVVPKEPFEDERPDKTEYEGYMGNGAGQLDHWYKRTALVLIRPSCIEDICYEAGGVAYAYARLKMSSTLPPTDTDRLWATRVLKEGRSLTKEYVLTLLDYALKWEDVELWKGVIKCPSSTLKGIDNTIFIKAWKVFSFESVCLSYSELIARSSDLREQINFIYNLPSQSSSADLQGVRVWCQKESDKVLSSYNSVNIEDIPIIMSIIRSAGLQAFSRTMMPNLLKRTGTYKFLLSLRKFLIDNRQAILERQSTALSFTNDAATGTVAPSEGEANRDNDSGLLLDDIIKRCLDAAALQWSDVGEYNALGYHHYGHRYAAQPTIKTTKVDRIVEIIEQAINSNDMNTVKTLFVNILKAPGDITTKFTQIYTPFIPRLKAVLVKTGLDLHAPPFVDLLQIFIGSYLRDVLGRKGQVFNAGLRKIGCGCSDCQLLDNFIMDPTTTSTIFRLLQKRRTHLEHRINSARDLCTHNTIRSGSPHGLQVTKLPSVIAASTWSHRQRNAQTFLASIGSNSDIARIMGSNYADVVTALQGTRPFSNVRTVIEAPATTNHIQTIASGNAGQAGTSHLTPHQVHAPVASSSGSTVPAAAPVAPHRLAGTKRRALIQLGPVIDLTGEDSS</sequence>
<feature type="compositionally biased region" description="Low complexity" evidence="1">
    <location>
        <begin position="71"/>
        <end position="82"/>
    </location>
</feature>
<proteinExistence type="predicted"/>
<evidence type="ECO:0000256" key="1">
    <source>
        <dbReference type="SAM" id="MobiDB-lite"/>
    </source>
</evidence>
<feature type="compositionally biased region" description="Polar residues" evidence="1">
    <location>
        <begin position="115"/>
        <end position="137"/>
    </location>
</feature>
<feature type="compositionally biased region" description="Basic and acidic residues" evidence="1">
    <location>
        <begin position="205"/>
        <end position="218"/>
    </location>
</feature>
<feature type="region of interest" description="Disordered" evidence="1">
    <location>
        <begin position="1"/>
        <end position="233"/>
    </location>
</feature>
<protein>
    <recommendedName>
        <fullName evidence="2">Prolyl 4-hydroxylase alpha subunit Fe(2+) 2OG dioxygenase domain-containing protein</fullName>
    </recommendedName>
</protein>